<dbReference type="EMBL" id="CABFNO020001563">
    <property type="protein sequence ID" value="CAH0002851.1"/>
    <property type="molecule type" value="Genomic_DNA"/>
</dbReference>
<evidence type="ECO:0000313" key="8">
    <source>
        <dbReference type="EMBL" id="CAH0002851.1"/>
    </source>
</evidence>
<accession>A0A9N9V0A7</accession>
<evidence type="ECO:0000256" key="3">
    <source>
        <dbReference type="ARBA" id="ARBA00022989"/>
    </source>
</evidence>
<dbReference type="InterPro" id="IPR023041">
    <property type="entry name" value="Glucose_rcpt_Git3-like_N"/>
</dbReference>
<dbReference type="GO" id="GO:0005886">
    <property type="term" value="C:plasma membrane"/>
    <property type="evidence" value="ECO:0007669"/>
    <property type="project" value="TreeGrafter"/>
</dbReference>
<dbReference type="AlphaFoldDB" id="A0A9N9V0A7"/>
<dbReference type="PANTHER" id="PTHR23112:SF37">
    <property type="entry name" value="G PROTEIN-COUPLED RECEPTOR GPR1"/>
    <property type="match status" value="1"/>
</dbReference>
<evidence type="ECO:0000259" key="7">
    <source>
        <dbReference type="Pfam" id="PF11970"/>
    </source>
</evidence>
<feature type="domain" description="G protein-coupled receptor GPR1/2/3 C-terminal" evidence="7">
    <location>
        <begin position="294"/>
        <end position="351"/>
    </location>
</feature>
<proteinExistence type="predicted"/>
<keyword evidence="4 5" id="KW-0472">Membrane</keyword>
<feature type="transmembrane region" description="Helical" evidence="5">
    <location>
        <begin position="6"/>
        <end position="33"/>
    </location>
</feature>
<dbReference type="InterPro" id="IPR022596">
    <property type="entry name" value="GPR1/2/3_C"/>
</dbReference>
<evidence type="ECO:0000259" key="6">
    <source>
        <dbReference type="Pfam" id="PF11710"/>
    </source>
</evidence>
<dbReference type="Gene3D" id="1.20.1070.10">
    <property type="entry name" value="Rhodopsin 7-helix transmembrane proteins"/>
    <property type="match status" value="1"/>
</dbReference>
<evidence type="ECO:0000256" key="4">
    <source>
        <dbReference type="ARBA" id="ARBA00023136"/>
    </source>
</evidence>
<feature type="transmembrane region" description="Helical" evidence="5">
    <location>
        <begin position="45"/>
        <end position="70"/>
    </location>
</feature>
<feature type="transmembrane region" description="Helical" evidence="5">
    <location>
        <begin position="128"/>
        <end position="154"/>
    </location>
</feature>
<comment type="caution">
    <text evidence="8">The sequence shown here is derived from an EMBL/GenBank/DDBJ whole genome shotgun (WGS) entry which is preliminary data.</text>
</comment>
<feature type="transmembrane region" description="Helical" evidence="5">
    <location>
        <begin position="174"/>
        <end position="193"/>
    </location>
</feature>
<dbReference type="GO" id="GO:0007189">
    <property type="term" value="P:adenylate cyclase-activating G protein-coupled receptor signaling pathway"/>
    <property type="evidence" value="ECO:0007669"/>
    <property type="project" value="TreeGrafter"/>
</dbReference>
<feature type="domain" description="Glucose receptor Git3-like N-terminal" evidence="6">
    <location>
        <begin position="13"/>
        <end position="201"/>
    </location>
</feature>
<organism evidence="8 9">
    <name type="scientific">Clonostachys byssicola</name>
    <dbReference type="NCBI Taxonomy" id="160290"/>
    <lineage>
        <taxon>Eukaryota</taxon>
        <taxon>Fungi</taxon>
        <taxon>Dikarya</taxon>
        <taxon>Ascomycota</taxon>
        <taxon>Pezizomycotina</taxon>
        <taxon>Sordariomycetes</taxon>
        <taxon>Hypocreomycetidae</taxon>
        <taxon>Hypocreales</taxon>
        <taxon>Bionectriaceae</taxon>
        <taxon>Clonostachys</taxon>
    </lineage>
</organism>
<feature type="transmembrane region" description="Helical" evidence="5">
    <location>
        <begin position="98"/>
        <end position="116"/>
    </location>
</feature>
<dbReference type="Pfam" id="PF11970">
    <property type="entry name" value="GPR_Gpa2_C"/>
    <property type="match status" value="1"/>
</dbReference>
<dbReference type="SUPFAM" id="SSF81321">
    <property type="entry name" value="Family A G protein-coupled receptor-like"/>
    <property type="match status" value="1"/>
</dbReference>
<keyword evidence="3 5" id="KW-1133">Transmembrane helix</keyword>
<evidence type="ECO:0000256" key="1">
    <source>
        <dbReference type="ARBA" id="ARBA00004141"/>
    </source>
</evidence>
<dbReference type="OrthoDB" id="100006at2759"/>
<keyword evidence="2 5" id="KW-0812">Transmembrane</keyword>
<sequence length="370" mass="40725">MAETKIDYLIAIPTFIGSLLSFLASAVAIILQIARPPRRHFRHALIVNLLISDCINSLGNTISGAIFLYLGYTLSDTTPPSAACIASGYINQLSVQTIDFNILIISIIVLVSIIKSDLIARISTANQILVCVAAWVPALITSHVALGLNAYGYVSGNWCWIKASRVDLRYGLTHGWRLFIFFATIIIYTYIYIRLQQTFKSLRTFGGTTDTQPSREVGGYLGSDTEHILVSHDISVTHELQETSHGRFNSLHNNSSQGVKSIMGNSFGVSRPTLESVSGPRYASHMPAPPNVKKMLLMNGYPLAYIILWIPGIANRLAESTGQSPRWLKALQASTQYVGLVNSMTYGISEQMRQEVWKKLKGPSSSQANQ</sequence>
<evidence type="ECO:0008006" key="10">
    <source>
        <dbReference type="Google" id="ProtNLM"/>
    </source>
</evidence>
<dbReference type="Proteomes" id="UP000754883">
    <property type="component" value="Unassembled WGS sequence"/>
</dbReference>
<protein>
    <recommendedName>
        <fullName evidence="10">Glucose receptor Git3 N-terminal domain-containing protein</fullName>
    </recommendedName>
</protein>
<gene>
    <name evidence="8" type="ORF">CBYS24578_00011295</name>
</gene>
<dbReference type="Pfam" id="PF11710">
    <property type="entry name" value="Git3"/>
    <property type="match status" value="1"/>
</dbReference>
<name>A0A9N9V0A7_9HYPO</name>
<keyword evidence="9" id="KW-1185">Reference proteome</keyword>
<evidence type="ECO:0000256" key="2">
    <source>
        <dbReference type="ARBA" id="ARBA00022692"/>
    </source>
</evidence>
<comment type="subcellular location">
    <subcellularLocation>
        <location evidence="1">Membrane</location>
        <topology evidence="1">Multi-pass membrane protein</topology>
    </subcellularLocation>
</comment>
<reference evidence="8" key="1">
    <citation type="submission" date="2021-10" db="EMBL/GenBank/DDBJ databases">
        <authorList>
            <person name="Piombo E."/>
        </authorList>
    </citation>
    <scope>NUCLEOTIDE SEQUENCE</scope>
</reference>
<evidence type="ECO:0000256" key="5">
    <source>
        <dbReference type="SAM" id="Phobius"/>
    </source>
</evidence>
<dbReference type="PANTHER" id="PTHR23112">
    <property type="entry name" value="G PROTEIN-COUPLED RECEPTOR 157-RELATED"/>
    <property type="match status" value="1"/>
</dbReference>
<evidence type="ECO:0000313" key="9">
    <source>
        <dbReference type="Proteomes" id="UP000754883"/>
    </source>
</evidence>
<dbReference type="GO" id="GO:0004930">
    <property type="term" value="F:G protein-coupled receptor activity"/>
    <property type="evidence" value="ECO:0007669"/>
    <property type="project" value="TreeGrafter"/>
</dbReference>